<dbReference type="RefSeq" id="WP_194704242.1">
    <property type="nucleotide sequence ID" value="NZ_JADKNH010000027.1"/>
</dbReference>
<organism evidence="8 9">
    <name type="scientific">Fusibacter ferrireducens</name>
    <dbReference type="NCBI Taxonomy" id="2785058"/>
    <lineage>
        <taxon>Bacteria</taxon>
        <taxon>Bacillati</taxon>
        <taxon>Bacillota</taxon>
        <taxon>Clostridia</taxon>
        <taxon>Eubacteriales</taxon>
        <taxon>Eubacteriales Family XII. Incertae Sedis</taxon>
        <taxon>Fusibacter</taxon>
    </lineage>
</organism>
<dbReference type="Pfam" id="PF04055">
    <property type="entry name" value="Radical_SAM"/>
    <property type="match status" value="1"/>
</dbReference>
<dbReference type="CDD" id="cd01335">
    <property type="entry name" value="Radical_SAM"/>
    <property type="match status" value="1"/>
</dbReference>
<dbReference type="InterPro" id="IPR051198">
    <property type="entry name" value="BchE-like"/>
</dbReference>
<dbReference type="InterPro" id="IPR036724">
    <property type="entry name" value="Cobalamin-bd_sf"/>
</dbReference>
<dbReference type="SUPFAM" id="SSF102114">
    <property type="entry name" value="Radical SAM enzymes"/>
    <property type="match status" value="1"/>
</dbReference>
<name>A0ABR9ZZZ2_9FIRM</name>
<evidence type="ECO:0000259" key="7">
    <source>
        <dbReference type="PROSITE" id="PS51918"/>
    </source>
</evidence>
<dbReference type="EMBL" id="JADKNH010000027">
    <property type="protein sequence ID" value="MBF4696008.1"/>
    <property type="molecule type" value="Genomic_DNA"/>
</dbReference>
<evidence type="ECO:0000256" key="4">
    <source>
        <dbReference type="ARBA" id="ARBA00023004"/>
    </source>
</evidence>
<keyword evidence="3" id="KW-0479">Metal-binding</keyword>
<gene>
    <name evidence="8" type="ORF">ISU02_23155</name>
</gene>
<reference evidence="8 9" key="1">
    <citation type="submission" date="2020-11" db="EMBL/GenBank/DDBJ databases">
        <title>Fusibacter basophilias sp. nov.</title>
        <authorList>
            <person name="Qiu D."/>
        </authorList>
    </citation>
    <scope>NUCLEOTIDE SEQUENCE [LARGE SCALE GENOMIC DNA]</scope>
    <source>
        <strain evidence="8 9">Q10-2</strain>
    </source>
</reference>
<dbReference type="SMART" id="SM00729">
    <property type="entry name" value="Elp3"/>
    <property type="match status" value="1"/>
</dbReference>
<dbReference type="PROSITE" id="PS51332">
    <property type="entry name" value="B12_BINDING"/>
    <property type="match status" value="1"/>
</dbReference>
<evidence type="ECO:0000313" key="9">
    <source>
        <dbReference type="Proteomes" id="UP000614200"/>
    </source>
</evidence>
<comment type="cofactor">
    <cofactor evidence="1">
        <name>[4Fe-4S] cluster</name>
        <dbReference type="ChEBI" id="CHEBI:49883"/>
    </cofactor>
</comment>
<evidence type="ECO:0000256" key="3">
    <source>
        <dbReference type="ARBA" id="ARBA00022723"/>
    </source>
</evidence>
<dbReference type="Proteomes" id="UP000614200">
    <property type="component" value="Unassembled WGS sequence"/>
</dbReference>
<dbReference type="InterPro" id="IPR025288">
    <property type="entry name" value="DUF4080"/>
</dbReference>
<dbReference type="Pfam" id="PF02310">
    <property type="entry name" value="B12-binding"/>
    <property type="match status" value="1"/>
</dbReference>
<dbReference type="Gene3D" id="3.40.50.280">
    <property type="entry name" value="Cobalamin-binding domain"/>
    <property type="match status" value="1"/>
</dbReference>
<keyword evidence="4" id="KW-0408">Iron</keyword>
<keyword evidence="5" id="KW-0411">Iron-sulfur</keyword>
<feature type="domain" description="Radical SAM core" evidence="7">
    <location>
        <begin position="189"/>
        <end position="419"/>
    </location>
</feature>
<dbReference type="PROSITE" id="PS51918">
    <property type="entry name" value="RADICAL_SAM"/>
    <property type="match status" value="1"/>
</dbReference>
<proteinExistence type="predicted"/>
<evidence type="ECO:0000256" key="5">
    <source>
        <dbReference type="ARBA" id="ARBA00023014"/>
    </source>
</evidence>
<dbReference type="PANTHER" id="PTHR43409:SF16">
    <property type="entry name" value="SLR0320 PROTEIN"/>
    <property type="match status" value="1"/>
</dbReference>
<dbReference type="SFLD" id="SFLDG01082">
    <property type="entry name" value="B12-binding_domain_containing"/>
    <property type="match status" value="1"/>
</dbReference>
<dbReference type="SFLD" id="SFLDS00029">
    <property type="entry name" value="Radical_SAM"/>
    <property type="match status" value="1"/>
</dbReference>
<evidence type="ECO:0000313" key="8">
    <source>
        <dbReference type="EMBL" id="MBF4696008.1"/>
    </source>
</evidence>
<feature type="domain" description="B12-binding" evidence="6">
    <location>
        <begin position="1"/>
        <end position="141"/>
    </location>
</feature>
<comment type="caution">
    <text evidence="8">The sequence shown here is derived from an EMBL/GenBank/DDBJ whole genome shotgun (WGS) entry which is preliminary data.</text>
</comment>
<dbReference type="Gene3D" id="3.80.30.20">
    <property type="entry name" value="tm_1862 like domain"/>
    <property type="match status" value="1"/>
</dbReference>
<dbReference type="InterPro" id="IPR058240">
    <property type="entry name" value="rSAM_sf"/>
</dbReference>
<accession>A0ABR9ZZZ2</accession>
<dbReference type="InterPro" id="IPR006158">
    <property type="entry name" value="Cobalamin-bd"/>
</dbReference>
<dbReference type="InterPro" id="IPR023404">
    <property type="entry name" value="rSAM_horseshoe"/>
</dbReference>
<keyword evidence="2" id="KW-0949">S-adenosyl-L-methionine</keyword>
<dbReference type="InterPro" id="IPR007197">
    <property type="entry name" value="rSAM"/>
</dbReference>
<dbReference type="PANTHER" id="PTHR43409">
    <property type="entry name" value="ANAEROBIC MAGNESIUM-PROTOPORPHYRIN IX MONOMETHYL ESTER CYCLASE-RELATED"/>
    <property type="match status" value="1"/>
</dbReference>
<evidence type="ECO:0000256" key="2">
    <source>
        <dbReference type="ARBA" id="ARBA00022691"/>
    </source>
</evidence>
<protein>
    <submittedName>
        <fullName evidence="8">B12-binding domain-containing radical SAM protein</fullName>
    </submittedName>
</protein>
<evidence type="ECO:0000256" key="1">
    <source>
        <dbReference type="ARBA" id="ARBA00001966"/>
    </source>
</evidence>
<evidence type="ECO:0000259" key="6">
    <source>
        <dbReference type="PROSITE" id="PS51332"/>
    </source>
</evidence>
<sequence>MKILFMTLNSKYIHSNLAIHSISKYVKYHSKCFDGQENQMIIREYTINQSQDDILREIVEIDADVIVCSAYIWNIESLVILFSNYRKLNQKSYIIFGGPEVSYDAENKLKCHLFIDLIVMGEGESTVKTVIELIEANLQEADGINRLTEAFENLPGIAYRVEDNIAVNSKCNPIECLDEIPFVYDDFEPFENRILYYESSRGCPYGCSYCLSAAEKGVRFYSLERVFKDLDVFLRANVPQVKFVDRTFNVDKRHALSILGYLIENDNGITNFHFEMTATLFDKDYFDLLSQAREGLFQFEIGVQSTYDATMIAINRPIEFEKLKINCMKLLKMGNIHIHLDLIAGLPYEGYERFLKSFDDVFEMRPHALQLGFLKILKGTPIMTTQEIHGYEFREQAPYEVLYNRYIQFEALTKLKNLEAVLEYYYNSGRFKHSIEYLLKIENKVPSEFFLKLCDYFRKNNLMYVSHSTAKLYDILYEFYLENYDHSALFNDLLKFDYYYAHMKGVRPFFIMTEVPQFNIRRLYYLKTLENQVLINPFYVGMQSKQILKTVEFITLNYDIISLIQSQYESVETRLNIVLFDYKRPEHAIEPSTYFRVELPEISK</sequence>
<dbReference type="SUPFAM" id="SSF52242">
    <property type="entry name" value="Cobalamin (vitamin B12)-binding domain"/>
    <property type="match status" value="1"/>
</dbReference>
<dbReference type="Pfam" id="PF13311">
    <property type="entry name" value="DUF4080"/>
    <property type="match status" value="1"/>
</dbReference>
<dbReference type="InterPro" id="IPR006638">
    <property type="entry name" value="Elp3/MiaA/NifB-like_rSAM"/>
</dbReference>
<keyword evidence="9" id="KW-1185">Reference proteome</keyword>